<comment type="similarity">
    <text evidence="1">Belongs to the Fur family.</text>
</comment>
<keyword evidence="2" id="KW-0678">Repressor</keyword>
<evidence type="ECO:0000256" key="2">
    <source>
        <dbReference type="ARBA" id="ARBA00022491"/>
    </source>
</evidence>
<proteinExistence type="inferred from homology"/>
<keyword evidence="5" id="KW-0238">DNA-binding</keyword>
<evidence type="ECO:0000313" key="8">
    <source>
        <dbReference type="Proteomes" id="UP000664317"/>
    </source>
</evidence>
<dbReference type="RefSeq" id="WP_206578611.1">
    <property type="nucleotide sequence ID" value="NZ_JAFKCT010000005.1"/>
</dbReference>
<name>A0ABS3C3Z9_9BACT</name>
<keyword evidence="3" id="KW-0862">Zinc</keyword>
<organism evidence="7 8">
    <name type="scientific">Algoriphagus oliviformis</name>
    <dbReference type="NCBI Taxonomy" id="2811231"/>
    <lineage>
        <taxon>Bacteria</taxon>
        <taxon>Pseudomonadati</taxon>
        <taxon>Bacteroidota</taxon>
        <taxon>Cytophagia</taxon>
        <taxon>Cytophagales</taxon>
        <taxon>Cyclobacteriaceae</taxon>
        <taxon>Algoriphagus</taxon>
    </lineage>
</organism>
<sequence length="127" mass="14469">MGITLARTKIFELIRDSPHPTTYAQIKKRMGNTCSRITIYRILLRLENENIIQRFADLNGDFRYSISESPEDTFLEQSHFQCQQCNTVYSFKTENLKTKIPAGFMATSISFLASGICPNCSSAKSTR</sequence>
<dbReference type="Gene3D" id="1.10.10.10">
    <property type="entry name" value="Winged helix-like DNA-binding domain superfamily/Winged helix DNA-binding domain"/>
    <property type="match status" value="1"/>
</dbReference>
<dbReference type="InterPro" id="IPR036390">
    <property type="entry name" value="WH_DNA-bd_sf"/>
</dbReference>
<accession>A0ABS3C3Z9</accession>
<gene>
    <name evidence="7" type="ORF">J0A68_12795</name>
</gene>
<evidence type="ECO:0000313" key="7">
    <source>
        <dbReference type="EMBL" id="MBN7811828.1"/>
    </source>
</evidence>
<dbReference type="InterPro" id="IPR043135">
    <property type="entry name" value="Fur_C"/>
</dbReference>
<dbReference type="EMBL" id="JAFKCT010000005">
    <property type="protein sequence ID" value="MBN7811828.1"/>
    <property type="molecule type" value="Genomic_DNA"/>
</dbReference>
<keyword evidence="8" id="KW-1185">Reference proteome</keyword>
<dbReference type="InterPro" id="IPR036388">
    <property type="entry name" value="WH-like_DNA-bd_sf"/>
</dbReference>
<evidence type="ECO:0000256" key="5">
    <source>
        <dbReference type="ARBA" id="ARBA00023125"/>
    </source>
</evidence>
<evidence type="ECO:0000256" key="6">
    <source>
        <dbReference type="ARBA" id="ARBA00023163"/>
    </source>
</evidence>
<dbReference type="SUPFAM" id="SSF46785">
    <property type="entry name" value="Winged helix' DNA-binding domain"/>
    <property type="match status" value="1"/>
</dbReference>
<evidence type="ECO:0000256" key="3">
    <source>
        <dbReference type="ARBA" id="ARBA00022833"/>
    </source>
</evidence>
<evidence type="ECO:0000256" key="1">
    <source>
        <dbReference type="ARBA" id="ARBA00007957"/>
    </source>
</evidence>
<dbReference type="Gene3D" id="3.30.1490.190">
    <property type="match status" value="1"/>
</dbReference>
<dbReference type="Pfam" id="PF01475">
    <property type="entry name" value="FUR"/>
    <property type="match status" value="1"/>
</dbReference>
<protein>
    <submittedName>
        <fullName evidence="7">Transcriptional repressor</fullName>
    </submittedName>
</protein>
<evidence type="ECO:0000256" key="4">
    <source>
        <dbReference type="ARBA" id="ARBA00023015"/>
    </source>
</evidence>
<keyword evidence="4" id="KW-0805">Transcription regulation</keyword>
<dbReference type="Proteomes" id="UP000664317">
    <property type="component" value="Unassembled WGS sequence"/>
</dbReference>
<reference evidence="7 8" key="1">
    <citation type="submission" date="2021-03" db="EMBL/GenBank/DDBJ databases">
        <title>novel species isolated from a fishpond in China.</title>
        <authorList>
            <person name="Lu H."/>
            <person name="Cai Z."/>
        </authorList>
    </citation>
    <scope>NUCLEOTIDE SEQUENCE [LARGE SCALE GENOMIC DNA]</scope>
    <source>
        <strain evidence="7 8">H41</strain>
    </source>
</reference>
<comment type="caution">
    <text evidence="7">The sequence shown here is derived from an EMBL/GenBank/DDBJ whole genome shotgun (WGS) entry which is preliminary data.</text>
</comment>
<dbReference type="InterPro" id="IPR002481">
    <property type="entry name" value="FUR"/>
</dbReference>
<keyword evidence="6" id="KW-0804">Transcription</keyword>